<dbReference type="EMBL" id="BLLK01000020">
    <property type="protein sequence ID" value="GFH44584.1"/>
    <property type="molecule type" value="Genomic_DNA"/>
</dbReference>
<dbReference type="SUPFAM" id="SSF55681">
    <property type="entry name" value="Class II aaRS and biotin synthetases"/>
    <property type="match status" value="1"/>
</dbReference>
<dbReference type="GO" id="GO:0004077">
    <property type="term" value="F:biotin--[biotin carboxyl-carrier protein] ligase activity"/>
    <property type="evidence" value="ECO:0007669"/>
    <property type="project" value="InterPro"/>
</dbReference>
<evidence type="ECO:0000256" key="3">
    <source>
        <dbReference type="SAM" id="SignalP"/>
    </source>
</evidence>
<dbReference type="NCBIfam" id="TIGR00121">
    <property type="entry name" value="birA_ligase"/>
    <property type="match status" value="1"/>
</dbReference>
<accession>A0AAD3GZQ6</accession>
<proteinExistence type="inferred from homology"/>
<dbReference type="InterPro" id="IPR045864">
    <property type="entry name" value="aa-tRNA-synth_II/BPL/LPL"/>
</dbReference>
<evidence type="ECO:0000313" key="5">
    <source>
        <dbReference type="EMBL" id="GFH44584.1"/>
    </source>
</evidence>
<evidence type="ECO:0000259" key="4">
    <source>
        <dbReference type="Pfam" id="PF03099"/>
    </source>
</evidence>
<sequence>MRSRRQRSRLGAATFLLFQSSLLTTKNFSSSRHLPRSLVASAFSPSLTNRFHLPRSSTARFSSSSPFTESINDIQMLHYKSISSTQDEMKSLLLKSSEQKKADYICITTESQTQGRGTNNRSWIGKRGNTFLTIAIPYDDIQIPLTLFPLQIGVVMAQNIQKVLENVDLKDDMPKVTVKWPNDVLVNDRKIAGVLIENEKDCNGQYRFLVGIGVNNRYAPTVETTGEERGRETTCIYDFKETGDIDEEVAVMEARQLAIDIANDIKSWIEIQKIDPEGSRNMIVNTWLQWADFSRKYVLRDEPGNVTVMPIDLESDGRLRVVGQDGQERLLCFDYLL</sequence>
<comment type="similarity">
    <text evidence="1">Belongs to the biotin--protein ligase family.</text>
</comment>
<dbReference type="AlphaFoldDB" id="A0AAD3GZQ6"/>
<protein>
    <recommendedName>
        <fullName evidence="4">BPL/LPL catalytic domain-containing protein</fullName>
    </recommendedName>
</protein>
<keyword evidence="6" id="KW-1185">Reference proteome</keyword>
<dbReference type="InterPro" id="IPR004143">
    <property type="entry name" value="BPL_LPL_catalytic"/>
</dbReference>
<keyword evidence="3" id="KW-0732">Signal</keyword>
<feature type="signal peptide" evidence="3">
    <location>
        <begin position="1"/>
        <end position="24"/>
    </location>
</feature>
<name>A0AAD3GZQ6_9STRA</name>
<dbReference type="PANTHER" id="PTHR12835:SF5">
    <property type="entry name" value="BIOTIN--PROTEIN LIGASE"/>
    <property type="match status" value="1"/>
</dbReference>
<dbReference type="InterPro" id="IPR004408">
    <property type="entry name" value="Biotin_CoA_COase_ligase"/>
</dbReference>
<feature type="domain" description="BPL/LPL catalytic" evidence="4">
    <location>
        <begin position="81"/>
        <end position="215"/>
    </location>
</feature>
<gene>
    <name evidence="5" type="ORF">CTEN210_01058</name>
</gene>
<keyword evidence="2" id="KW-0436">Ligase</keyword>
<dbReference type="Pfam" id="PF03099">
    <property type="entry name" value="BPL_LplA_LipB"/>
    <property type="match status" value="1"/>
</dbReference>
<dbReference type="PANTHER" id="PTHR12835">
    <property type="entry name" value="BIOTIN PROTEIN LIGASE"/>
    <property type="match status" value="1"/>
</dbReference>
<comment type="caution">
    <text evidence="5">The sequence shown here is derived from an EMBL/GenBank/DDBJ whole genome shotgun (WGS) entry which is preliminary data.</text>
</comment>
<evidence type="ECO:0000256" key="2">
    <source>
        <dbReference type="ARBA" id="ARBA00022598"/>
    </source>
</evidence>
<dbReference type="GO" id="GO:0005737">
    <property type="term" value="C:cytoplasm"/>
    <property type="evidence" value="ECO:0007669"/>
    <property type="project" value="TreeGrafter"/>
</dbReference>
<reference evidence="5 6" key="1">
    <citation type="journal article" date="2021" name="Sci. Rep.">
        <title>The genome of the diatom Chaetoceros tenuissimus carries an ancient integrated fragment of an extant virus.</title>
        <authorList>
            <person name="Hongo Y."/>
            <person name="Kimura K."/>
            <person name="Takaki Y."/>
            <person name="Yoshida Y."/>
            <person name="Baba S."/>
            <person name="Kobayashi G."/>
            <person name="Nagasaki K."/>
            <person name="Hano T."/>
            <person name="Tomaru Y."/>
        </authorList>
    </citation>
    <scope>NUCLEOTIDE SEQUENCE [LARGE SCALE GENOMIC DNA]</scope>
    <source>
        <strain evidence="5 6">NIES-3715</strain>
    </source>
</reference>
<dbReference type="Gene3D" id="3.30.930.10">
    <property type="entry name" value="Bira Bifunctional Protein, Domain 2"/>
    <property type="match status" value="1"/>
</dbReference>
<feature type="chain" id="PRO_5042212118" description="BPL/LPL catalytic domain-containing protein" evidence="3">
    <location>
        <begin position="25"/>
        <end position="337"/>
    </location>
</feature>
<dbReference type="Proteomes" id="UP001054902">
    <property type="component" value="Unassembled WGS sequence"/>
</dbReference>
<organism evidence="5 6">
    <name type="scientific">Chaetoceros tenuissimus</name>
    <dbReference type="NCBI Taxonomy" id="426638"/>
    <lineage>
        <taxon>Eukaryota</taxon>
        <taxon>Sar</taxon>
        <taxon>Stramenopiles</taxon>
        <taxon>Ochrophyta</taxon>
        <taxon>Bacillariophyta</taxon>
        <taxon>Coscinodiscophyceae</taxon>
        <taxon>Chaetocerotophycidae</taxon>
        <taxon>Chaetocerotales</taxon>
        <taxon>Chaetocerotaceae</taxon>
        <taxon>Chaetoceros</taxon>
    </lineage>
</organism>
<evidence type="ECO:0000313" key="6">
    <source>
        <dbReference type="Proteomes" id="UP001054902"/>
    </source>
</evidence>
<evidence type="ECO:0000256" key="1">
    <source>
        <dbReference type="ARBA" id="ARBA00009934"/>
    </source>
</evidence>